<evidence type="ECO:0000313" key="2">
    <source>
        <dbReference type="Proteomes" id="UP001239111"/>
    </source>
</evidence>
<keyword evidence="2" id="KW-1185">Reference proteome</keyword>
<organism evidence="1 2">
    <name type="scientific">Eretmocerus hayati</name>
    <dbReference type="NCBI Taxonomy" id="131215"/>
    <lineage>
        <taxon>Eukaryota</taxon>
        <taxon>Metazoa</taxon>
        <taxon>Ecdysozoa</taxon>
        <taxon>Arthropoda</taxon>
        <taxon>Hexapoda</taxon>
        <taxon>Insecta</taxon>
        <taxon>Pterygota</taxon>
        <taxon>Neoptera</taxon>
        <taxon>Endopterygota</taxon>
        <taxon>Hymenoptera</taxon>
        <taxon>Apocrita</taxon>
        <taxon>Proctotrupomorpha</taxon>
        <taxon>Chalcidoidea</taxon>
        <taxon>Aphelinidae</taxon>
        <taxon>Aphelininae</taxon>
        <taxon>Eretmocerus</taxon>
    </lineage>
</organism>
<dbReference type="EMBL" id="CM056742">
    <property type="protein sequence ID" value="KAJ8677839.1"/>
    <property type="molecule type" value="Genomic_DNA"/>
</dbReference>
<evidence type="ECO:0000313" key="1">
    <source>
        <dbReference type="EMBL" id="KAJ8677839.1"/>
    </source>
</evidence>
<protein>
    <submittedName>
        <fullName evidence="1">Uncharacterized protein</fullName>
    </submittedName>
</protein>
<reference evidence="1" key="1">
    <citation type="submission" date="2023-04" db="EMBL/GenBank/DDBJ databases">
        <title>A chromosome-level genome assembly of the parasitoid wasp Eretmocerus hayati.</title>
        <authorList>
            <person name="Zhong Y."/>
            <person name="Liu S."/>
            <person name="Liu Y."/>
        </authorList>
    </citation>
    <scope>NUCLEOTIDE SEQUENCE</scope>
    <source>
        <strain evidence="1">ZJU_SS_LIU_2023</strain>
    </source>
</reference>
<dbReference type="Proteomes" id="UP001239111">
    <property type="component" value="Chromosome 2"/>
</dbReference>
<sequence length="496" mass="54572">MHSEFISDEEVARPLEEHHSTEPTALWPTTASSLRDSRTTSGRPLSPIPSSADRSTTTRHVDLSEHSRLIFSDMPRPPFSPAPSQAQITPRSRNRCAGSSVNTSDQPRSPLRSEPHHSKFDQKSPSPPPGTTYHRARFPVSYRTHQAANIAPSRERLTDDSEYAHSRLRSPAPSAVSRGLSTHNSPSYRPGITHRARIPALRGPDQAATTPPSRKGSTRDSGNTYDLPRSPDPSASFSGSFARQSPTCRSKTANPTRFPVSCRSEQPATTLPSRNRPRQDSEKIHGLPRSPALSVSSRGSFARKSPRRRSGTAHTRPRSPPLQRLGQAAFNPLSRNRPALGPQNPYDHPRSPLPSTSFRGSFTRKTTPQRPKTAYSRIRSPEPSGPGKAAFTPPSRNRSTHGSQNRPRPPLLLDSTRELPNALSVHGSPPNKRHCVGQVEGCEWLSRPISDEEKSRVEVAPDQSRVTNKSESPSLLDPPKRQKRTLQILSSSSSSE</sequence>
<proteinExistence type="predicted"/>
<accession>A0ACC2P5M2</accession>
<gene>
    <name evidence="1" type="ORF">QAD02_013626</name>
</gene>
<name>A0ACC2P5M2_9HYME</name>
<comment type="caution">
    <text evidence="1">The sequence shown here is derived from an EMBL/GenBank/DDBJ whole genome shotgun (WGS) entry which is preliminary data.</text>
</comment>